<organism evidence="2 3">
    <name type="scientific">Stutzerimonas stutzeri KOS6</name>
    <dbReference type="NCBI Taxonomy" id="1218352"/>
    <lineage>
        <taxon>Bacteria</taxon>
        <taxon>Pseudomonadati</taxon>
        <taxon>Pseudomonadota</taxon>
        <taxon>Gammaproteobacteria</taxon>
        <taxon>Pseudomonadales</taxon>
        <taxon>Pseudomonadaceae</taxon>
        <taxon>Stutzerimonas</taxon>
    </lineage>
</organism>
<evidence type="ECO:0000313" key="3">
    <source>
        <dbReference type="Proteomes" id="UP000026923"/>
    </source>
</evidence>
<dbReference type="AlphaFoldDB" id="A0A061JLL9"/>
<comment type="caution">
    <text evidence="2">The sequence shown here is derived from an EMBL/GenBank/DDBJ whole genome shotgun (WGS) entry which is preliminary data.</text>
</comment>
<evidence type="ECO:0000313" key="2">
    <source>
        <dbReference type="EMBL" id="EWC40657.1"/>
    </source>
</evidence>
<protein>
    <submittedName>
        <fullName evidence="2">Uncharacterized protein</fullName>
    </submittedName>
</protein>
<dbReference type="OrthoDB" id="8702396at2"/>
<gene>
    <name evidence="2" type="ORF">B597_014390</name>
</gene>
<dbReference type="eggNOG" id="ENOG5032YGZ">
    <property type="taxonomic scope" value="Bacteria"/>
</dbReference>
<name>A0A061JLL9_STUST</name>
<reference evidence="2 3" key="1">
    <citation type="journal article" date="2013" name="Genome Announc.">
        <title>Draft Genome of the Nitrogen-Fixing Bacterium Pseudomonas stutzeri Strain KOS6 Isolated from Industrial Hydrocarbon Sludge.</title>
        <authorList>
            <person name="Grigoryeva T.V."/>
            <person name="Laikov A.V."/>
            <person name="Naumova R.P."/>
            <person name="Manolov A.I."/>
            <person name="Larin A.K."/>
            <person name="Karpova I.Y."/>
            <person name="Semashko T.A."/>
            <person name="Alexeev D.G."/>
            <person name="Kostryukova E.S."/>
            <person name="Muller R."/>
            <person name="Govorun V.M."/>
        </authorList>
    </citation>
    <scope>NUCLEOTIDE SEQUENCE [LARGE SCALE GENOMIC DNA]</scope>
    <source>
        <strain evidence="2 3">KOS6</strain>
    </source>
</reference>
<dbReference type="RefSeq" id="WP_003293109.1">
    <property type="nucleotide sequence ID" value="NZ_KK020677.1"/>
</dbReference>
<feature type="coiled-coil region" evidence="1">
    <location>
        <begin position="76"/>
        <end position="103"/>
    </location>
</feature>
<evidence type="ECO:0000256" key="1">
    <source>
        <dbReference type="SAM" id="Coils"/>
    </source>
</evidence>
<dbReference type="HOGENOM" id="CLU_130970_0_0_6"/>
<dbReference type="EMBL" id="AMCZ02000018">
    <property type="protein sequence ID" value="EWC40657.1"/>
    <property type="molecule type" value="Genomic_DNA"/>
</dbReference>
<accession>A0A061JLL9</accession>
<keyword evidence="1" id="KW-0175">Coiled coil</keyword>
<dbReference type="Proteomes" id="UP000026923">
    <property type="component" value="Unassembled WGS sequence"/>
</dbReference>
<proteinExistence type="predicted"/>
<sequence>MAKHLSAKDLDLIVKLIDGWEGKLGWEALCDAVEPLIGSRPTRQTLNSHERIKSAFTHQKARLKSGFVSTKRPPSLSIAEQRIRRLEAENYRLERENARLLEQFMRWQYNAHKHNVSQEKLDAPLPFVDRNSSEKKS</sequence>